<name>A0AAE1QKI5_9EUCA</name>
<sequence length="79" mass="8881">MVQTSPYYLLSVKDEKRGDGLEGDEDVWRGRMVVEVEEKEVKGSRVEESKELNCGKKWIIVRGEGSADRGSDVGDGYWG</sequence>
<dbReference type="Proteomes" id="UP001292094">
    <property type="component" value="Unassembled WGS sequence"/>
</dbReference>
<proteinExistence type="predicted"/>
<dbReference type="EMBL" id="JAWZYT010000192">
    <property type="protein sequence ID" value="KAK4326847.1"/>
    <property type="molecule type" value="Genomic_DNA"/>
</dbReference>
<reference evidence="1" key="1">
    <citation type="submission" date="2023-11" db="EMBL/GenBank/DDBJ databases">
        <title>Genome assemblies of two species of porcelain crab, Petrolisthes cinctipes and Petrolisthes manimaculis (Anomura: Porcellanidae).</title>
        <authorList>
            <person name="Angst P."/>
        </authorList>
    </citation>
    <scope>NUCLEOTIDE SEQUENCE</scope>
    <source>
        <strain evidence="1">PB745_02</strain>
        <tissue evidence="1">Gill</tissue>
    </source>
</reference>
<comment type="caution">
    <text evidence="1">The sequence shown here is derived from an EMBL/GenBank/DDBJ whole genome shotgun (WGS) entry which is preliminary data.</text>
</comment>
<organism evidence="1 2">
    <name type="scientific">Petrolisthes manimaculis</name>
    <dbReference type="NCBI Taxonomy" id="1843537"/>
    <lineage>
        <taxon>Eukaryota</taxon>
        <taxon>Metazoa</taxon>
        <taxon>Ecdysozoa</taxon>
        <taxon>Arthropoda</taxon>
        <taxon>Crustacea</taxon>
        <taxon>Multicrustacea</taxon>
        <taxon>Malacostraca</taxon>
        <taxon>Eumalacostraca</taxon>
        <taxon>Eucarida</taxon>
        <taxon>Decapoda</taxon>
        <taxon>Pleocyemata</taxon>
        <taxon>Anomura</taxon>
        <taxon>Galatheoidea</taxon>
        <taxon>Porcellanidae</taxon>
        <taxon>Petrolisthes</taxon>
    </lineage>
</organism>
<evidence type="ECO:0000313" key="1">
    <source>
        <dbReference type="EMBL" id="KAK4326847.1"/>
    </source>
</evidence>
<accession>A0AAE1QKI5</accession>
<dbReference type="AlphaFoldDB" id="A0AAE1QKI5"/>
<keyword evidence="2" id="KW-1185">Reference proteome</keyword>
<gene>
    <name evidence="1" type="ORF">Pmani_002647</name>
</gene>
<evidence type="ECO:0000313" key="2">
    <source>
        <dbReference type="Proteomes" id="UP001292094"/>
    </source>
</evidence>
<protein>
    <submittedName>
        <fullName evidence="1">Uncharacterized protein</fullName>
    </submittedName>
</protein>